<dbReference type="RefSeq" id="WP_206709289.1">
    <property type="nucleotide sequence ID" value="NZ_CP059066.1"/>
</dbReference>
<dbReference type="KEGG" id="kme:H0A61_01460"/>
<dbReference type="EMBL" id="CP059066">
    <property type="protein sequence ID" value="QSQ09101.1"/>
    <property type="molecule type" value="Genomic_DNA"/>
</dbReference>
<dbReference type="GO" id="GO:0016798">
    <property type="term" value="F:hydrolase activity, acting on glycosyl bonds"/>
    <property type="evidence" value="ECO:0007669"/>
    <property type="project" value="UniProtKB-KW"/>
</dbReference>
<evidence type="ECO:0000313" key="2">
    <source>
        <dbReference type="EMBL" id="QSQ09101.1"/>
    </source>
</evidence>
<reference evidence="2" key="1">
    <citation type="submission" date="2020-07" db="EMBL/GenBank/DDBJ databases">
        <title>Koleobacter methoxysyntrophicus gen. nov., sp. nov., a novel anaerobic bacterium isolated from deep subsurface oil field and proposal of Koleobacterales ord. nov. in the phylum Firmicutes.</title>
        <authorList>
            <person name="Sakamoto S."/>
            <person name="Tamaki H."/>
        </authorList>
    </citation>
    <scope>NUCLEOTIDE SEQUENCE</scope>
    <source>
        <strain evidence="2">NRmbB1</strain>
    </source>
</reference>
<dbReference type="EC" id="3.2.1.-" evidence="2"/>
<dbReference type="AlphaFoldDB" id="A0A8A0RL02"/>
<dbReference type="InterPro" id="IPR019301">
    <property type="entry name" value="Flagellar_prot_FlgJ_N"/>
</dbReference>
<proteinExistence type="predicted"/>
<accession>A0A8A0RL02</accession>
<gene>
    <name evidence="2" type="primary">flgJ</name>
    <name evidence="2" type="ORF">H0A61_01460</name>
</gene>
<evidence type="ECO:0000259" key="1">
    <source>
        <dbReference type="Pfam" id="PF10135"/>
    </source>
</evidence>
<keyword evidence="3" id="KW-1185">Reference proteome</keyword>
<organism evidence="2 3">
    <name type="scientific">Koleobacter methoxysyntrophicus</name>
    <dbReference type="NCBI Taxonomy" id="2751313"/>
    <lineage>
        <taxon>Bacteria</taxon>
        <taxon>Bacillati</taxon>
        <taxon>Bacillota</taxon>
        <taxon>Clostridia</taxon>
        <taxon>Koleobacterales</taxon>
        <taxon>Koleobacteraceae</taxon>
        <taxon>Koleobacter</taxon>
    </lineage>
</organism>
<evidence type="ECO:0000313" key="3">
    <source>
        <dbReference type="Proteomes" id="UP000662904"/>
    </source>
</evidence>
<dbReference type="Pfam" id="PF10135">
    <property type="entry name" value="Rod-binding"/>
    <property type="match status" value="1"/>
</dbReference>
<sequence length="119" mass="13661">MKTTSIDDINLNEGIRGILKDRGTDPAVFKEALDRAVKSREKEELMKVCREFESIFINMLMKQMRATIPKSDFLNRGIDREIFESMFDEEVSKEMAKGGGIGLAREIYRSLVAQIDRKV</sequence>
<protein>
    <submittedName>
        <fullName evidence="2">Peptidoglycan hydrolase FlgJ</fullName>
        <ecNumber evidence="2">3.2.1.-</ecNumber>
    </submittedName>
</protein>
<name>A0A8A0RL02_9FIRM</name>
<keyword evidence="2" id="KW-0378">Hydrolase</keyword>
<dbReference type="Proteomes" id="UP000662904">
    <property type="component" value="Chromosome"/>
</dbReference>
<keyword evidence="2" id="KW-0326">Glycosidase</keyword>
<feature type="domain" description="Flagellar protein FlgJ N-terminal" evidence="1">
    <location>
        <begin position="62"/>
        <end position="109"/>
    </location>
</feature>
<dbReference type="PRINTS" id="PR01002">
    <property type="entry name" value="FLGFLGJ"/>
</dbReference>